<dbReference type="AlphaFoldDB" id="A0AAD6UMG9"/>
<dbReference type="EMBL" id="JARJCW010000149">
    <property type="protein sequence ID" value="KAJ7190455.1"/>
    <property type="molecule type" value="Genomic_DNA"/>
</dbReference>
<feature type="compositionally biased region" description="Low complexity" evidence="1">
    <location>
        <begin position="97"/>
        <end position="108"/>
    </location>
</feature>
<feature type="compositionally biased region" description="Low complexity" evidence="1">
    <location>
        <begin position="145"/>
        <end position="163"/>
    </location>
</feature>
<keyword evidence="3" id="KW-1185">Reference proteome</keyword>
<protein>
    <submittedName>
        <fullName evidence="2">Uncharacterized protein</fullName>
    </submittedName>
</protein>
<name>A0AAD6UMG9_9AGAR</name>
<organism evidence="2 3">
    <name type="scientific">Mycena pura</name>
    <dbReference type="NCBI Taxonomy" id="153505"/>
    <lineage>
        <taxon>Eukaryota</taxon>
        <taxon>Fungi</taxon>
        <taxon>Dikarya</taxon>
        <taxon>Basidiomycota</taxon>
        <taxon>Agaricomycotina</taxon>
        <taxon>Agaricomycetes</taxon>
        <taxon>Agaricomycetidae</taxon>
        <taxon>Agaricales</taxon>
        <taxon>Marasmiineae</taxon>
        <taxon>Mycenaceae</taxon>
        <taxon>Mycena</taxon>
    </lineage>
</organism>
<feature type="region of interest" description="Disordered" evidence="1">
    <location>
        <begin position="90"/>
        <end position="175"/>
    </location>
</feature>
<comment type="caution">
    <text evidence="2">The sequence shown here is derived from an EMBL/GenBank/DDBJ whole genome shotgun (WGS) entry which is preliminary data.</text>
</comment>
<reference evidence="2" key="1">
    <citation type="submission" date="2023-03" db="EMBL/GenBank/DDBJ databases">
        <title>Massive genome expansion in bonnet fungi (Mycena s.s.) driven by repeated elements and novel gene families across ecological guilds.</title>
        <authorList>
            <consortium name="Lawrence Berkeley National Laboratory"/>
            <person name="Harder C.B."/>
            <person name="Miyauchi S."/>
            <person name="Viragh M."/>
            <person name="Kuo A."/>
            <person name="Thoen E."/>
            <person name="Andreopoulos B."/>
            <person name="Lu D."/>
            <person name="Skrede I."/>
            <person name="Drula E."/>
            <person name="Henrissat B."/>
            <person name="Morin E."/>
            <person name="Kohler A."/>
            <person name="Barry K."/>
            <person name="LaButti K."/>
            <person name="Morin E."/>
            <person name="Salamov A."/>
            <person name="Lipzen A."/>
            <person name="Mereny Z."/>
            <person name="Hegedus B."/>
            <person name="Baldrian P."/>
            <person name="Stursova M."/>
            <person name="Weitz H."/>
            <person name="Taylor A."/>
            <person name="Grigoriev I.V."/>
            <person name="Nagy L.G."/>
            <person name="Martin F."/>
            <person name="Kauserud H."/>
        </authorList>
    </citation>
    <scope>NUCLEOTIDE SEQUENCE</scope>
    <source>
        <strain evidence="2">9144</strain>
    </source>
</reference>
<evidence type="ECO:0000256" key="1">
    <source>
        <dbReference type="SAM" id="MobiDB-lite"/>
    </source>
</evidence>
<evidence type="ECO:0000313" key="3">
    <source>
        <dbReference type="Proteomes" id="UP001219525"/>
    </source>
</evidence>
<sequence>MNSSQCQCGNPQACTCFSQTPRRNNYYDAYQSPGPQGHWPSPNPYYGPIPPQAFVSMSSAALNSVPLVAHENFAFQNTFPASFDYAAPTSRTPFVDTTNTTNTAAAPTRGKRKRRGGAQSAPARSRRRVDADSVDPLGPSHVHGAGPSTSSSAAAAAASESVSHPSIPATNRGSLLDKPTATSGFLFAVFPLALHHRRCRNVRKCLRNGRTSRSSRIYHAVSASDAS</sequence>
<dbReference type="Proteomes" id="UP001219525">
    <property type="component" value="Unassembled WGS sequence"/>
</dbReference>
<proteinExistence type="predicted"/>
<evidence type="ECO:0000313" key="2">
    <source>
        <dbReference type="EMBL" id="KAJ7190455.1"/>
    </source>
</evidence>
<accession>A0AAD6UMG9</accession>
<gene>
    <name evidence="2" type="ORF">GGX14DRAFT_579832</name>
</gene>